<dbReference type="SUPFAM" id="SSF56300">
    <property type="entry name" value="Metallo-dependent phosphatases"/>
    <property type="match status" value="1"/>
</dbReference>
<protein>
    <submittedName>
        <fullName evidence="1">Uncharacterized protein</fullName>
    </submittedName>
</protein>
<dbReference type="Proteomes" id="UP000469185">
    <property type="component" value="Unassembled WGS sequence"/>
</dbReference>
<dbReference type="InterPro" id="IPR029052">
    <property type="entry name" value="Metallo-depent_PP-like"/>
</dbReference>
<dbReference type="EMBL" id="JAAGOB010000015">
    <property type="protein sequence ID" value="NED98015.1"/>
    <property type="molecule type" value="Genomic_DNA"/>
</dbReference>
<name>A0A6N9YST0_9ACTN</name>
<accession>A0A6N9YST0</accession>
<comment type="caution">
    <text evidence="1">The sequence shown here is derived from an EMBL/GenBank/DDBJ whole genome shotgun (WGS) entry which is preliminary data.</text>
</comment>
<dbReference type="RefSeq" id="WP_163820798.1">
    <property type="nucleotide sequence ID" value="NZ_JAAGOB010000015.1"/>
</dbReference>
<gene>
    <name evidence="1" type="ORF">G1H11_22205</name>
</gene>
<evidence type="ECO:0000313" key="2">
    <source>
        <dbReference type="Proteomes" id="UP000469185"/>
    </source>
</evidence>
<dbReference type="Gene3D" id="3.60.21.10">
    <property type="match status" value="1"/>
</dbReference>
<organism evidence="1 2">
    <name type="scientific">Phytoactinopolyspora alkaliphila</name>
    <dbReference type="NCBI Taxonomy" id="1783498"/>
    <lineage>
        <taxon>Bacteria</taxon>
        <taxon>Bacillati</taxon>
        <taxon>Actinomycetota</taxon>
        <taxon>Actinomycetes</taxon>
        <taxon>Jiangellales</taxon>
        <taxon>Jiangellaceae</taxon>
        <taxon>Phytoactinopolyspora</taxon>
    </lineage>
</organism>
<dbReference type="AlphaFoldDB" id="A0A6N9YST0"/>
<reference evidence="1 2" key="1">
    <citation type="submission" date="2020-02" db="EMBL/GenBank/DDBJ databases">
        <authorList>
            <person name="Li X.-J."/>
            <person name="Feng X.-M."/>
        </authorList>
    </citation>
    <scope>NUCLEOTIDE SEQUENCE [LARGE SCALE GENOMIC DNA]</scope>
    <source>
        <strain evidence="1 2">CGMCC 4.7225</strain>
    </source>
</reference>
<sequence>MREHGSTTERTLVIGRPIRYGLEHPYFGFDEAPGEAHGVRADLVPGAVVGPGRPLLRSAHLTDLHIADTQSPLRLDFAAKTAIERPGWGGAATYAFRANELLTSHAVAAMVETLSRLELDVAVLTGDSVDNAQFNEVEVYLSVMDGGVVRPVSAGGVYHGPQSPGWGDPWYWVPETGDSRYQRLWGYPTLPQVIPAASKPFDSPGVGAPWLACLGNHDALVGGTTAPSRDLSLIATGDSKPVALPDGIVAGEELTTFLARPSAIFSGPAREVSPDPERHLVDTAGYVAAHRAREGGPGPAGHGFTESNQDTGTGYFRHDPAPGVCILVLDTNHREGMWDGSIDREQLSWLADELRALTGPDQPVVILASHHGTPSMGNGYGICPDSPAGVAYAAELLEVALSCPNVVLWLNGHHHANRIVAHHRRGGGGLFEVTTASMTDYPTQARVLELIQQDDGVLRITSTIVDHGAPLDPGPEPTDVAELASLHRQLAANDVWRGGARYGLGGTPVDRNVHLMVPLSG</sequence>
<keyword evidence="2" id="KW-1185">Reference proteome</keyword>
<proteinExistence type="predicted"/>
<evidence type="ECO:0000313" key="1">
    <source>
        <dbReference type="EMBL" id="NED98015.1"/>
    </source>
</evidence>